<organism evidence="2 3">
    <name type="scientific">Ectopseudomonas oleovorans</name>
    <name type="common">Pseudomonas oleovorans</name>
    <dbReference type="NCBI Taxonomy" id="301"/>
    <lineage>
        <taxon>Bacteria</taxon>
        <taxon>Pseudomonadati</taxon>
        <taxon>Pseudomonadota</taxon>
        <taxon>Gammaproteobacteria</taxon>
        <taxon>Pseudomonadales</taxon>
        <taxon>Pseudomonadaceae</taxon>
        <taxon>Ectopseudomonas</taxon>
    </lineage>
</organism>
<proteinExistence type="predicted"/>
<protein>
    <recommendedName>
        <fullName evidence="1">DUF2007 domain-containing protein</fullName>
    </recommendedName>
</protein>
<gene>
    <name evidence="2" type="ORF">NCTC10860_01193</name>
</gene>
<reference evidence="2 3" key="1">
    <citation type="submission" date="2018-06" db="EMBL/GenBank/DDBJ databases">
        <authorList>
            <consortium name="Pathogen Informatics"/>
            <person name="Doyle S."/>
        </authorList>
    </citation>
    <scope>NUCLEOTIDE SEQUENCE [LARGE SCALE GENOMIC DNA]</scope>
    <source>
        <strain evidence="2 3">NCTC10860</strain>
    </source>
</reference>
<dbReference type="Pfam" id="PF09413">
    <property type="entry name" value="DUF2007"/>
    <property type="match status" value="1"/>
</dbReference>
<feature type="domain" description="DUF2007" evidence="1">
    <location>
        <begin position="1"/>
        <end position="66"/>
    </location>
</feature>
<evidence type="ECO:0000259" key="1">
    <source>
        <dbReference type="Pfam" id="PF09413"/>
    </source>
</evidence>
<dbReference type="InterPro" id="IPR018551">
    <property type="entry name" value="DUF2007"/>
</dbReference>
<evidence type="ECO:0000313" key="3">
    <source>
        <dbReference type="Proteomes" id="UP000254084"/>
    </source>
</evidence>
<accession>A0A2S7FK68</accession>
<sequence>MQRIYEPENLLEGQMLVDMLASEGVEAHLLGQHLVGAVGELPACGLLGLVVAEPYAERARTLIAEYNAAQPVPGDEPESFQGVLLC</sequence>
<dbReference type="EMBL" id="UGUW01000004">
    <property type="protein sequence ID" value="SUD58935.1"/>
    <property type="molecule type" value="Genomic_DNA"/>
</dbReference>
<evidence type="ECO:0000313" key="2">
    <source>
        <dbReference type="EMBL" id="SUD58935.1"/>
    </source>
</evidence>
<dbReference type="Proteomes" id="UP000254084">
    <property type="component" value="Unassembled WGS sequence"/>
</dbReference>
<dbReference type="RefSeq" id="WP_084340880.1">
    <property type="nucleotide sequence ID" value="NZ_PTLV01000143.1"/>
</dbReference>
<name>A0A2S7FK68_ECTOL</name>
<dbReference type="AlphaFoldDB" id="A0A2S7FK68"/>